<evidence type="ECO:0000256" key="6">
    <source>
        <dbReference type="ARBA" id="ARBA00022840"/>
    </source>
</evidence>
<keyword evidence="8 9" id="KW-0472">Membrane</keyword>
<sequence>MTPILTAEDLRFSFPGEVAALRGLSLAVPEGRSLAILGPNGAGKSTLLLHLNGTLRPGSGRITMAGQPADYSRKGLVRWRERVALVLQDADDQLFAATVFEDVSFGPLNLGLGEPEARARVEEALAALGIADLRDRATHMLSGGQKKRVAIAGALAMRPEVLLLDEPTAGLDAEGAAQLVTTLKTLAADGVTLVFSTHDVELAWILADDVVLFRDGQAMAQGEATAILTDRAMLARVGLHPPILADLALHARDSGLIAPAEALPRSREGLKQAMAGWQRKPGTPGGA</sequence>
<dbReference type="Gene3D" id="3.40.50.300">
    <property type="entry name" value="P-loop containing nucleotide triphosphate hydrolases"/>
    <property type="match status" value="1"/>
</dbReference>
<reference evidence="12" key="1">
    <citation type="submission" date="2023-07" db="EMBL/GenBank/DDBJ databases">
        <title>Defluviimonas sediminis sp. nov., isolated from mangrove sediment.</title>
        <authorList>
            <person name="Liu L."/>
            <person name="Li J."/>
            <person name="Huang Y."/>
            <person name="Pan J."/>
            <person name="Li M."/>
        </authorList>
    </citation>
    <scope>NUCLEOTIDE SEQUENCE [LARGE SCALE GENOMIC DNA]</scope>
    <source>
        <strain evidence="12">FT324</strain>
    </source>
</reference>
<dbReference type="PANTHER" id="PTHR43553:SF24">
    <property type="entry name" value="ENERGY-COUPLING FACTOR TRANSPORTER ATP-BINDING PROTEIN ECFA1"/>
    <property type="match status" value="1"/>
</dbReference>
<gene>
    <name evidence="11" type="ORF">N5I32_08535</name>
</gene>
<name>A0ABT2NPX6_9RHOB</name>
<dbReference type="InterPro" id="IPR050095">
    <property type="entry name" value="ECF_ABC_transporter_ATP-bd"/>
</dbReference>
<dbReference type="Proteomes" id="UP001205601">
    <property type="component" value="Unassembled WGS sequence"/>
</dbReference>
<evidence type="ECO:0000256" key="5">
    <source>
        <dbReference type="ARBA" id="ARBA00022741"/>
    </source>
</evidence>
<evidence type="ECO:0000256" key="4">
    <source>
        <dbReference type="ARBA" id="ARBA00022475"/>
    </source>
</evidence>
<comment type="subcellular location">
    <subcellularLocation>
        <location evidence="1 9">Cell membrane</location>
        <topology evidence="1 9">Peripheral membrane protein</topology>
    </subcellularLocation>
</comment>
<dbReference type="NCBIfam" id="TIGR01166">
    <property type="entry name" value="cbiO"/>
    <property type="match status" value="1"/>
</dbReference>
<dbReference type="InterPro" id="IPR015856">
    <property type="entry name" value="ABC_transpr_CbiO/EcfA_su"/>
</dbReference>
<dbReference type="EMBL" id="JAOCQF010000001">
    <property type="protein sequence ID" value="MCT8329555.1"/>
    <property type="molecule type" value="Genomic_DNA"/>
</dbReference>
<feature type="domain" description="ABC transporter" evidence="10">
    <location>
        <begin position="5"/>
        <end position="240"/>
    </location>
</feature>
<comment type="similarity">
    <text evidence="2 9">Belongs to the ABC transporter superfamily.</text>
</comment>
<dbReference type="RefSeq" id="WP_261494974.1">
    <property type="nucleotide sequence ID" value="NZ_JAOCQF010000001.1"/>
</dbReference>
<evidence type="ECO:0000256" key="3">
    <source>
        <dbReference type="ARBA" id="ARBA00022448"/>
    </source>
</evidence>
<keyword evidence="3 9" id="KW-0813">Transport</keyword>
<evidence type="ECO:0000256" key="1">
    <source>
        <dbReference type="ARBA" id="ARBA00004202"/>
    </source>
</evidence>
<comment type="function">
    <text evidence="9">Part of an ABC transporter complex. Responsible for energy coupling to the transport system.</text>
</comment>
<dbReference type="InterPro" id="IPR003439">
    <property type="entry name" value="ABC_transporter-like_ATP-bd"/>
</dbReference>
<dbReference type="PROSITE" id="PS50893">
    <property type="entry name" value="ABC_TRANSPORTER_2"/>
    <property type="match status" value="1"/>
</dbReference>
<organism evidence="11 12">
    <name type="scientific">Albidovulum sediminis</name>
    <dbReference type="NCBI Taxonomy" id="3066345"/>
    <lineage>
        <taxon>Bacteria</taxon>
        <taxon>Pseudomonadati</taxon>
        <taxon>Pseudomonadota</taxon>
        <taxon>Alphaproteobacteria</taxon>
        <taxon>Rhodobacterales</taxon>
        <taxon>Paracoccaceae</taxon>
        <taxon>Albidovulum</taxon>
    </lineage>
</organism>
<comment type="caution">
    <text evidence="11">The sequence shown here is derived from an EMBL/GenBank/DDBJ whole genome shotgun (WGS) entry which is preliminary data.</text>
</comment>
<dbReference type="GO" id="GO:0005524">
    <property type="term" value="F:ATP binding"/>
    <property type="evidence" value="ECO:0007669"/>
    <property type="project" value="UniProtKB-KW"/>
</dbReference>
<keyword evidence="12" id="KW-1185">Reference proteome</keyword>
<dbReference type="InterPro" id="IPR017871">
    <property type="entry name" value="ABC_transporter-like_CS"/>
</dbReference>
<dbReference type="InterPro" id="IPR005876">
    <property type="entry name" value="Co_trans_ATP-bd"/>
</dbReference>
<keyword evidence="5 9" id="KW-0547">Nucleotide-binding</keyword>
<keyword evidence="6 9" id="KW-0067">ATP-binding</keyword>
<accession>A0ABT2NPX6</accession>
<proteinExistence type="inferred from homology"/>
<dbReference type="SMART" id="SM00382">
    <property type="entry name" value="AAA"/>
    <property type="match status" value="1"/>
</dbReference>
<dbReference type="CDD" id="cd03225">
    <property type="entry name" value="ABC_cobalt_CbiO_domain1"/>
    <property type="match status" value="1"/>
</dbReference>
<dbReference type="InterPro" id="IPR003593">
    <property type="entry name" value="AAA+_ATPase"/>
</dbReference>
<evidence type="ECO:0000256" key="8">
    <source>
        <dbReference type="ARBA" id="ARBA00023136"/>
    </source>
</evidence>
<evidence type="ECO:0000256" key="7">
    <source>
        <dbReference type="ARBA" id="ARBA00022967"/>
    </source>
</evidence>
<evidence type="ECO:0000259" key="10">
    <source>
        <dbReference type="PROSITE" id="PS50893"/>
    </source>
</evidence>
<dbReference type="Pfam" id="PF00005">
    <property type="entry name" value="ABC_tran"/>
    <property type="match status" value="1"/>
</dbReference>
<evidence type="ECO:0000313" key="11">
    <source>
        <dbReference type="EMBL" id="MCT8329555.1"/>
    </source>
</evidence>
<dbReference type="PANTHER" id="PTHR43553">
    <property type="entry name" value="HEAVY METAL TRANSPORTER"/>
    <property type="match status" value="1"/>
</dbReference>
<keyword evidence="7" id="KW-1278">Translocase</keyword>
<dbReference type="SUPFAM" id="SSF52540">
    <property type="entry name" value="P-loop containing nucleoside triphosphate hydrolases"/>
    <property type="match status" value="1"/>
</dbReference>
<evidence type="ECO:0000256" key="9">
    <source>
        <dbReference type="RuleBase" id="RU364103"/>
    </source>
</evidence>
<evidence type="ECO:0000313" key="12">
    <source>
        <dbReference type="Proteomes" id="UP001205601"/>
    </source>
</evidence>
<protein>
    <recommendedName>
        <fullName evidence="9">ABC transporter ATP-binding protein</fullName>
    </recommendedName>
</protein>
<keyword evidence="4 9" id="KW-1003">Cell membrane</keyword>
<dbReference type="PROSITE" id="PS00211">
    <property type="entry name" value="ABC_TRANSPORTER_1"/>
    <property type="match status" value="1"/>
</dbReference>
<evidence type="ECO:0000256" key="2">
    <source>
        <dbReference type="ARBA" id="ARBA00005417"/>
    </source>
</evidence>
<dbReference type="InterPro" id="IPR027417">
    <property type="entry name" value="P-loop_NTPase"/>
</dbReference>